<dbReference type="GeneID" id="40072699"/>
<accession>A0A1D8EUB8</accession>
<evidence type="ECO:0000313" key="2">
    <source>
        <dbReference type="Proteomes" id="UP000224440"/>
    </source>
</evidence>
<dbReference type="Proteomes" id="UP000224440">
    <property type="component" value="Segment"/>
</dbReference>
<dbReference type="OrthoDB" id="34708at10239"/>
<evidence type="ECO:0000313" key="1">
    <source>
        <dbReference type="EMBL" id="AOT24641.1"/>
    </source>
</evidence>
<name>A0A1D8EUB8_9CAUD</name>
<sequence>MIETSHKGGEHGTDIAKQVLRCDRCKKALGLHVSSAPETADDLPKAARWLRRQASTLGWRTAPNLIAMSREADMAERDLCPDCTKALAA</sequence>
<protein>
    <submittedName>
        <fullName evidence="1">Uncharacterized protein</fullName>
    </submittedName>
</protein>
<dbReference type="KEGG" id="vg:40072699"/>
<proteinExistence type="predicted"/>
<gene>
    <name evidence="1" type="primary">52</name>
    <name evidence="1" type="ORF">G4_52</name>
</gene>
<organism evidence="1 2">
    <name type="scientific">Propionibacterium phage G4</name>
    <dbReference type="NCBI Taxonomy" id="1897537"/>
    <lineage>
        <taxon>Viruses</taxon>
        <taxon>Duplodnaviria</taxon>
        <taxon>Heunggongvirae</taxon>
        <taxon>Uroviricota</taxon>
        <taxon>Caudoviricetes</taxon>
        <taxon>Doucettevirus</taxon>
        <taxon>Doucettevirus G4</taxon>
    </lineage>
</organism>
<keyword evidence="2" id="KW-1185">Reference proteome</keyword>
<reference evidence="2" key="1">
    <citation type="submission" date="2016-07" db="EMBL/GenBank/DDBJ databases">
        <authorList>
            <person name="Florea S."/>
            <person name="Webb J.S."/>
            <person name="Jaromczyk J."/>
            <person name="Schardl C.L."/>
        </authorList>
    </citation>
    <scope>NUCLEOTIDE SEQUENCE [LARGE SCALE GENOMIC DNA]</scope>
</reference>
<dbReference type="EMBL" id="KX620754">
    <property type="protein sequence ID" value="AOT24641.1"/>
    <property type="molecule type" value="Genomic_DNA"/>
</dbReference>
<dbReference type="RefSeq" id="YP_009597094.1">
    <property type="nucleotide sequence ID" value="NC_041895.1"/>
</dbReference>